<proteinExistence type="predicted"/>
<comment type="subcellular location">
    <subcellularLocation>
        <location evidence="1">Cell membrane</location>
        <topology evidence="1">Multi-pass membrane protein</topology>
    </subcellularLocation>
</comment>
<feature type="transmembrane region" description="Helical" evidence="6">
    <location>
        <begin position="125"/>
        <end position="149"/>
    </location>
</feature>
<evidence type="ECO:0000256" key="4">
    <source>
        <dbReference type="ARBA" id="ARBA00022989"/>
    </source>
</evidence>
<keyword evidence="2" id="KW-1003">Cell membrane</keyword>
<evidence type="ECO:0000256" key="5">
    <source>
        <dbReference type="ARBA" id="ARBA00023136"/>
    </source>
</evidence>
<sequence length="461" mass="49329">MNRLKSLKKNTIFSIAEVVLNGIGLFFIYKNVVSSLGVKMLGVWSLVLATTAFGRLADVGISAGLARFVARELAKDNPDAVTTYVQTAMISVAGIMGILTLIAYWPIYFALKIALSGSELELARSIIPFALLTFWMLNLNSVTAASLLGLHRADLRSISNIFGMLVQVATSLVLVKSFQLMGLAWAQTAQYVVAISISWFFITRVHRAMPIVPLEFSRPVFKELLGFGTKLQIGTIANLLFEPTTKIIIGHIGGTAVLGVFELAYRMVYQVRGIAVTALQNLVPAFANLKETDSSGLTVLFKKTCKVAAILSAPIMCAVTVGSPIIAIVWTGHYNPLFVEFSALLALTWTVNILAAPAYFLGLGTGSINMNVIGQVVTGFISPILGFTIGLFFGGVGAVIGVSLGKVIGDLIPAFANRPEKHFTSSALLYKPNLVAIATVAGVCSIVYALAAKIDVSQIKF</sequence>
<feature type="transmembrane region" description="Helical" evidence="6">
    <location>
        <begin position="41"/>
        <end position="69"/>
    </location>
</feature>
<dbReference type="InterPro" id="IPR050833">
    <property type="entry name" value="Poly_Biosynth_Transport"/>
</dbReference>
<dbReference type="Proteomes" id="UP000017837">
    <property type="component" value="Unassembled WGS sequence"/>
</dbReference>
<evidence type="ECO:0000313" key="8">
    <source>
        <dbReference type="Proteomes" id="UP000017837"/>
    </source>
</evidence>
<feature type="transmembrane region" description="Helical" evidence="6">
    <location>
        <begin position="161"/>
        <end position="178"/>
    </location>
</feature>
<dbReference type="PANTHER" id="PTHR30250:SF26">
    <property type="entry name" value="PSMA PROTEIN"/>
    <property type="match status" value="1"/>
</dbReference>
<feature type="transmembrane region" description="Helical" evidence="6">
    <location>
        <begin position="307"/>
        <end position="330"/>
    </location>
</feature>
<dbReference type="Pfam" id="PF13440">
    <property type="entry name" value="Polysacc_synt_3"/>
    <property type="match status" value="1"/>
</dbReference>
<dbReference type="AlphaFoldDB" id="V4P652"/>
<evidence type="ECO:0000256" key="1">
    <source>
        <dbReference type="ARBA" id="ARBA00004651"/>
    </source>
</evidence>
<protein>
    <recommendedName>
        <fullName evidence="9">Polysaccharide biosynthesis protein C-terminal domain-containing protein</fullName>
    </recommendedName>
</protein>
<feature type="transmembrane region" description="Helical" evidence="6">
    <location>
        <begin position="342"/>
        <end position="363"/>
    </location>
</feature>
<organism evidence="7 8">
    <name type="scientific">Asticcacaulis benevestitus DSM 16100 = ATCC BAA-896</name>
    <dbReference type="NCBI Taxonomy" id="1121022"/>
    <lineage>
        <taxon>Bacteria</taxon>
        <taxon>Pseudomonadati</taxon>
        <taxon>Pseudomonadota</taxon>
        <taxon>Alphaproteobacteria</taxon>
        <taxon>Caulobacterales</taxon>
        <taxon>Caulobacteraceae</taxon>
        <taxon>Asticcacaulis</taxon>
    </lineage>
</organism>
<dbReference type="RefSeq" id="WP_018082939.1">
    <property type="nucleotide sequence ID" value="NZ_AQWM01000021.1"/>
</dbReference>
<keyword evidence="4 6" id="KW-1133">Transmembrane helix</keyword>
<dbReference type="GO" id="GO:0005886">
    <property type="term" value="C:plasma membrane"/>
    <property type="evidence" value="ECO:0007669"/>
    <property type="project" value="UniProtKB-SubCell"/>
</dbReference>
<comment type="caution">
    <text evidence="7">The sequence shown here is derived from an EMBL/GenBank/DDBJ whole genome shotgun (WGS) entry which is preliminary data.</text>
</comment>
<reference evidence="7 8" key="1">
    <citation type="journal article" date="2014" name="Nature">
        <title>Sequential evolution of bacterial morphology by co-option of a developmental regulator.</title>
        <authorList>
            <person name="Jiang C."/>
            <person name="Brown P.J."/>
            <person name="Ducret A."/>
            <person name="Brun Y.V."/>
        </authorList>
    </citation>
    <scope>NUCLEOTIDE SEQUENCE [LARGE SCALE GENOMIC DNA]</scope>
    <source>
        <strain evidence="7 8">DSM 16100</strain>
    </source>
</reference>
<keyword evidence="5 6" id="KW-0472">Membrane</keyword>
<feature type="transmembrane region" description="Helical" evidence="6">
    <location>
        <begin position="184"/>
        <end position="203"/>
    </location>
</feature>
<evidence type="ECO:0000313" key="7">
    <source>
        <dbReference type="EMBL" id="ESQ89442.1"/>
    </source>
</evidence>
<feature type="transmembrane region" description="Helical" evidence="6">
    <location>
        <begin position="12"/>
        <end position="29"/>
    </location>
</feature>
<dbReference type="OrthoDB" id="7209965at2"/>
<gene>
    <name evidence="7" type="ORF">ABENE_13770</name>
</gene>
<evidence type="ECO:0000256" key="2">
    <source>
        <dbReference type="ARBA" id="ARBA00022475"/>
    </source>
</evidence>
<dbReference type="EMBL" id="AWGB01000029">
    <property type="protein sequence ID" value="ESQ89442.1"/>
    <property type="molecule type" value="Genomic_DNA"/>
</dbReference>
<dbReference type="eggNOG" id="COG2244">
    <property type="taxonomic scope" value="Bacteria"/>
</dbReference>
<name>V4P652_9CAUL</name>
<evidence type="ECO:0008006" key="9">
    <source>
        <dbReference type="Google" id="ProtNLM"/>
    </source>
</evidence>
<dbReference type="PANTHER" id="PTHR30250">
    <property type="entry name" value="PST FAMILY PREDICTED COLANIC ACID TRANSPORTER"/>
    <property type="match status" value="1"/>
</dbReference>
<dbReference type="STRING" id="1121022.GCA_000376105_03269"/>
<keyword evidence="8" id="KW-1185">Reference proteome</keyword>
<accession>V4P652</accession>
<evidence type="ECO:0000256" key="6">
    <source>
        <dbReference type="SAM" id="Phobius"/>
    </source>
</evidence>
<keyword evidence="3 6" id="KW-0812">Transmembrane</keyword>
<feature type="transmembrane region" description="Helical" evidence="6">
    <location>
        <begin position="81"/>
        <end position="105"/>
    </location>
</feature>
<feature type="transmembrane region" description="Helical" evidence="6">
    <location>
        <begin position="428"/>
        <end position="451"/>
    </location>
</feature>
<evidence type="ECO:0000256" key="3">
    <source>
        <dbReference type="ARBA" id="ARBA00022692"/>
    </source>
</evidence>
<dbReference type="PATRIC" id="fig|1121022.4.peg.2801"/>
<feature type="transmembrane region" description="Helical" evidence="6">
    <location>
        <begin position="384"/>
        <end position="408"/>
    </location>
</feature>